<gene>
    <name evidence="2" type="ORF">BLA29_004095</name>
</gene>
<dbReference type="EMBL" id="MUJZ01042920">
    <property type="protein sequence ID" value="OTF75238.1"/>
    <property type="molecule type" value="Genomic_DNA"/>
</dbReference>
<accession>A0A1Y3B5K8</accession>
<keyword evidence="3" id="KW-1185">Reference proteome</keyword>
<sequence length="115" mass="13584">MENNRSFYFDHHSAESTVKNEMRKLVFIPMDNDDDQMFAQFPCNNNNSTHGHHNLNHQSNRYSIEEILGLKPTLDKFESKHPHCNDNPHYGHHTNHRVFIDSDRDRDDTAGHRTN</sequence>
<organism evidence="2 3">
    <name type="scientific">Euroglyphus maynei</name>
    <name type="common">Mayne's house dust mite</name>
    <dbReference type="NCBI Taxonomy" id="6958"/>
    <lineage>
        <taxon>Eukaryota</taxon>
        <taxon>Metazoa</taxon>
        <taxon>Ecdysozoa</taxon>
        <taxon>Arthropoda</taxon>
        <taxon>Chelicerata</taxon>
        <taxon>Arachnida</taxon>
        <taxon>Acari</taxon>
        <taxon>Acariformes</taxon>
        <taxon>Sarcoptiformes</taxon>
        <taxon>Astigmata</taxon>
        <taxon>Psoroptidia</taxon>
        <taxon>Analgoidea</taxon>
        <taxon>Pyroglyphidae</taxon>
        <taxon>Pyroglyphinae</taxon>
        <taxon>Euroglyphus</taxon>
    </lineage>
</organism>
<feature type="compositionally biased region" description="Basic and acidic residues" evidence="1">
    <location>
        <begin position="98"/>
        <end position="115"/>
    </location>
</feature>
<proteinExistence type="predicted"/>
<evidence type="ECO:0000313" key="2">
    <source>
        <dbReference type="EMBL" id="OTF75238.1"/>
    </source>
</evidence>
<feature type="region of interest" description="Disordered" evidence="1">
    <location>
        <begin position="79"/>
        <end position="115"/>
    </location>
</feature>
<evidence type="ECO:0000313" key="3">
    <source>
        <dbReference type="Proteomes" id="UP000194236"/>
    </source>
</evidence>
<dbReference type="AlphaFoldDB" id="A0A1Y3B5K8"/>
<name>A0A1Y3B5K8_EURMA</name>
<evidence type="ECO:0000256" key="1">
    <source>
        <dbReference type="SAM" id="MobiDB-lite"/>
    </source>
</evidence>
<protein>
    <submittedName>
        <fullName evidence="2">Uncharacterized protein</fullName>
    </submittedName>
</protein>
<dbReference type="Proteomes" id="UP000194236">
    <property type="component" value="Unassembled WGS sequence"/>
</dbReference>
<reference evidence="2 3" key="1">
    <citation type="submission" date="2017-03" db="EMBL/GenBank/DDBJ databases">
        <title>Genome Survey of Euroglyphus maynei.</title>
        <authorList>
            <person name="Arlian L.G."/>
            <person name="Morgan M.S."/>
            <person name="Rider S.D."/>
        </authorList>
    </citation>
    <scope>NUCLEOTIDE SEQUENCE [LARGE SCALE GENOMIC DNA]</scope>
    <source>
        <strain evidence="2">Arlian Lab</strain>
        <tissue evidence="2">Whole body</tissue>
    </source>
</reference>
<comment type="caution">
    <text evidence="2">The sequence shown here is derived from an EMBL/GenBank/DDBJ whole genome shotgun (WGS) entry which is preliminary data.</text>
</comment>